<dbReference type="AlphaFoldDB" id="A0A8H5M402"/>
<evidence type="ECO:0000313" key="2">
    <source>
        <dbReference type="EMBL" id="KAF5380390.1"/>
    </source>
</evidence>
<protein>
    <submittedName>
        <fullName evidence="2">Uncharacterized protein</fullName>
    </submittedName>
</protein>
<evidence type="ECO:0000313" key="3">
    <source>
        <dbReference type="Proteomes" id="UP000565441"/>
    </source>
</evidence>
<accession>A0A8H5M402</accession>
<dbReference type="PANTHER" id="PTHR34862">
    <property type="entry name" value="SPARK DOMAIN-CONTAINING PROTEIN"/>
    <property type="match status" value="1"/>
</dbReference>
<reference evidence="2 3" key="1">
    <citation type="journal article" date="2020" name="ISME J.">
        <title>Uncovering the hidden diversity of litter-decomposition mechanisms in mushroom-forming fungi.</title>
        <authorList>
            <person name="Floudas D."/>
            <person name="Bentzer J."/>
            <person name="Ahren D."/>
            <person name="Johansson T."/>
            <person name="Persson P."/>
            <person name="Tunlid A."/>
        </authorList>
    </citation>
    <scope>NUCLEOTIDE SEQUENCE [LARGE SCALE GENOMIC DNA]</scope>
    <source>
        <strain evidence="2 3">CBS 661.87</strain>
    </source>
</reference>
<evidence type="ECO:0000256" key="1">
    <source>
        <dbReference type="SAM" id="SignalP"/>
    </source>
</evidence>
<gene>
    <name evidence="2" type="ORF">D9615_004521</name>
</gene>
<dbReference type="Proteomes" id="UP000565441">
    <property type="component" value="Unassembled WGS sequence"/>
</dbReference>
<feature type="signal peptide" evidence="1">
    <location>
        <begin position="1"/>
        <end position="19"/>
    </location>
</feature>
<keyword evidence="1" id="KW-0732">Signal</keyword>
<organism evidence="2 3">
    <name type="scientific">Tricholomella constricta</name>
    <dbReference type="NCBI Taxonomy" id="117010"/>
    <lineage>
        <taxon>Eukaryota</taxon>
        <taxon>Fungi</taxon>
        <taxon>Dikarya</taxon>
        <taxon>Basidiomycota</taxon>
        <taxon>Agaricomycotina</taxon>
        <taxon>Agaricomycetes</taxon>
        <taxon>Agaricomycetidae</taxon>
        <taxon>Agaricales</taxon>
        <taxon>Tricholomatineae</taxon>
        <taxon>Lyophyllaceae</taxon>
        <taxon>Tricholomella</taxon>
    </lineage>
</organism>
<name>A0A8H5M402_9AGAR</name>
<keyword evidence="3" id="KW-1185">Reference proteome</keyword>
<comment type="caution">
    <text evidence="2">The sequence shown here is derived from an EMBL/GenBank/DDBJ whole genome shotgun (WGS) entry which is preliminary data.</text>
</comment>
<sequence>MHYWILPTAVVALSALVSAQLLSPACTNSLATIAASPDASTCLSLASLAPVILETKNTSIVQEFDSWLTSFCATTPCSNDTLSAIVANVTTGCGSDLSLSGAPESISKALTPIVIQYYPAVRKILCLKDSNTNCITQTLTNIERFVGEPLTVSKVVALVLRVNGDSIPSNVTCTNCIKEGYNILNHDIPSLVSDVGPSAQAQCGVSFTDGTTPSGISQSAVEATTISTSSALGTVSLSSSDAFFSVFTSFILAVFLFLA</sequence>
<feature type="chain" id="PRO_5034292953" evidence="1">
    <location>
        <begin position="20"/>
        <end position="259"/>
    </location>
</feature>
<dbReference type="OrthoDB" id="2536450at2759"/>
<proteinExistence type="predicted"/>
<dbReference type="EMBL" id="JAACJP010000013">
    <property type="protein sequence ID" value="KAF5380390.1"/>
    <property type="molecule type" value="Genomic_DNA"/>
</dbReference>
<dbReference type="PANTHER" id="PTHR34862:SF1">
    <property type="entry name" value="SPARK DOMAIN-CONTAINING PROTEIN"/>
    <property type="match status" value="1"/>
</dbReference>